<name>A0A9W8YNH2_9PEZI</name>
<dbReference type="GO" id="GO:0022857">
    <property type="term" value="F:transmembrane transporter activity"/>
    <property type="evidence" value="ECO:0007669"/>
    <property type="project" value="InterPro"/>
</dbReference>
<gene>
    <name evidence="9" type="ORF">N0V93_008698</name>
</gene>
<keyword evidence="4 7" id="KW-1133">Transmembrane helix</keyword>
<feature type="domain" description="Major facilitator superfamily (MFS) profile" evidence="8">
    <location>
        <begin position="45"/>
        <end position="146"/>
    </location>
</feature>
<feature type="transmembrane region" description="Helical" evidence="7">
    <location>
        <begin position="110"/>
        <end position="136"/>
    </location>
</feature>
<evidence type="ECO:0000256" key="2">
    <source>
        <dbReference type="ARBA" id="ARBA00022448"/>
    </source>
</evidence>
<evidence type="ECO:0000256" key="1">
    <source>
        <dbReference type="ARBA" id="ARBA00004141"/>
    </source>
</evidence>
<protein>
    <recommendedName>
        <fullName evidence="8">Major facilitator superfamily (MFS) profile domain-containing protein</fullName>
    </recommendedName>
</protein>
<dbReference type="Gene3D" id="1.20.1720.10">
    <property type="entry name" value="Multidrug resistance protein D"/>
    <property type="match status" value="1"/>
</dbReference>
<evidence type="ECO:0000256" key="3">
    <source>
        <dbReference type="ARBA" id="ARBA00022692"/>
    </source>
</evidence>
<dbReference type="PANTHER" id="PTHR23501:SF187">
    <property type="entry name" value="MAJOR FACILITATOR SUPERFAMILY (MFS) PROFILE DOMAIN-CONTAINING PROTEIN"/>
    <property type="match status" value="1"/>
</dbReference>
<feature type="transmembrane region" description="Helical" evidence="7">
    <location>
        <begin position="80"/>
        <end position="98"/>
    </location>
</feature>
<evidence type="ECO:0000313" key="9">
    <source>
        <dbReference type="EMBL" id="KAJ4388093.1"/>
    </source>
</evidence>
<evidence type="ECO:0000313" key="10">
    <source>
        <dbReference type="Proteomes" id="UP001140453"/>
    </source>
</evidence>
<dbReference type="PANTHER" id="PTHR23501">
    <property type="entry name" value="MAJOR FACILITATOR SUPERFAMILY"/>
    <property type="match status" value="1"/>
</dbReference>
<sequence length="146" mass="15300">MATETSGSGAPTGVFMLNENDDAGPVDVGANNFERVRKSFSFWAIIIGLGITLWLAALENSVLTTAAPSILADIPMGDDWVWLTNAFFLSSAAFQPLLGQLSNLFGRRPLTLGVVMLFILGSGICGGANTSAQLIAGLSGQPPERL</sequence>
<dbReference type="PROSITE" id="PS50850">
    <property type="entry name" value="MFS"/>
    <property type="match status" value="1"/>
</dbReference>
<dbReference type="AlphaFoldDB" id="A0A9W8YNH2"/>
<proteinExistence type="predicted"/>
<comment type="subcellular location">
    <subcellularLocation>
        <location evidence="1">Membrane</location>
        <topology evidence="1">Multi-pass membrane protein</topology>
    </subcellularLocation>
</comment>
<dbReference type="InterPro" id="IPR020846">
    <property type="entry name" value="MFS_dom"/>
</dbReference>
<keyword evidence="2" id="KW-0813">Transport</keyword>
<dbReference type="OrthoDB" id="10021397at2759"/>
<comment type="caution">
    <text evidence="9">The sequence shown here is derived from an EMBL/GenBank/DDBJ whole genome shotgun (WGS) entry which is preliminary data.</text>
</comment>
<evidence type="ECO:0000256" key="4">
    <source>
        <dbReference type="ARBA" id="ARBA00022989"/>
    </source>
</evidence>
<dbReference type="InterPro" id="IPR036259">
    <property type="entry name" value="MFS_trans_sf"/>
</dbReference>
<evidence type="ECO:0000256" key="5">
    <source>
        <dbReference type="ARBA" id="ARBA00023136"/>
    </source>
</evidence>
<keyword evidence="6" id="KW-0325">Glycoprotein</keyword>
<keyword evidence="3 7" id="KW-0812">Transmembrane</keyword>
<keyword evidence="5 7" id="KW-0472">Membrane</keyword>
<dbReference type="Proteomes" id="UP001140453">
    <property type="component" value="Unassembled WGS sequence"/>
</dbReference>
<dbReference type="EMBL" id="JAPEVB010000005">
    <property type="protein sequence ID" value="KAJ4388093.1"/>
    <property type="molecule type" value="Genomic_DNA"/>
</dbReference>
<accession>A0A9W8YNH2</accession>
<evidence type="ECO:0000256" key="6">
    <source>
        <dbReference type="ARBA" id="ARBA00023180"/>
    </source>
</evidence>
<evidence type="ECO:0000256" key="7">
    <source>
        <dbReference type="SAM" id="Phobius"/>
    </source>
</evidence>
<dbReference type="GO" id="GO:0005886">
    <property type="term" value="C:plasma membrane"/>
    <property type="evidence" value="ECO:0007669"/>
    <property type="project" value="TreeGrafter"/>
</dbReference>
<dbReference type="SUPFAM" id="SSF103473">
    <property type="entry name" value="MFS general substrate transporter"/>
    <property type="match status" value="1"/>
</dbReference>
<reference evidence="9" key="1">
    <citation type="submission" date="2022-10" db="EMBL/GenBank/DDBJ databases">
        <title>Tapping the CABI collections for fungal endophytes: first genome assemblies for Collariella, Neodidymelliopsis, Ascochyta clinopodiicola, Didymella pomorum, Didymosphaeria variabile, Neocosmospora piperis and Neocucurbitaria cava.</title>
        <authorList>
            <person name="Hill R."/>
        </authorList>
    </citation>
    <scope>NUCLEOTIDE SEQUENCE</scope>
    <source>
        <strain evidence="9">IMI 355082</strain>
    </source>
</reference>
<keyword evidence="10" id="KW-1185">Reference proteome</keyword>
<feature type="transmembrane region" description="Helical" evidence="7">
    <location>
        <begin position="40"/>
        <end position="58"/>
    </location>
</feature>
<organism evidence="9 10">
    <name type="scientific">Gnomoniopsis smithogilvyi</name>
    <dbReference type="NCBI Taxonomy" id="1191159"/>
    <lineage>
        <taxon>Eukaryota</taxon>
        <taxon>Fungi</taxon>
        <taxon>Dikarya</taxon>
        <taxon>Ascomycota</taxon>
        <taxon>Pezizomycotina</taxon>
        <taxon>Sordariomycetes</taxon>
        <taxon>Sordariomycetidae</taxon>
        <taxon>Diaporthales</taxon>
        <taxon>Gnomoniaceae</taxon>
        <taxon>Gnomoniopsis</taxon>
    </lineage>
</organism>
<evidence type="ECO:0000259" key="8">
    <source>
        <dbReference type="PROSITE" id="PS50850"/>
    </source>
</evidence>